<dbReference type="PROSITE" id="PS00211">
    <property type="entry name" value="ABC_TRANSPORTER_1"/>
    <property type="match status" value="1"/>
</dbReference>
<feature type="domain" description="GGDEF" evidence="3">
    <location>
        <begin position="244"/>
        <end position="292"/>
    </location>
</feature>
<dbReference type="PANTHER" id="PTHR43158">
    <property type="entry name" value="SKFA PEPTIDE EXPORT ATP-BINDING PROTEIN SKFE"/>
    <property type="match status" value="1"/>
</dbReference>
<dbReference type="OrthoDB" id="9804819at2"/>
<keyword evidence="6" id="KW-1185">Reference proteome</keyword>
<dbReference type="GO" id="GO:0005524">
    <property type="term" value="F:ATP binding"/>
    <property type="evidence" value="ECO:0007669"/>
    <property type="project" value="UniProtKB-KW"/>
</dbReference>
<evidence type="ECO:0000256" key="2">
    <source>
        <dbReference type="ARBA" id="ARBA00022840"/>
    </source>
</evidence>
<dbReference type="CDD" id="cd03230">
    <property type="entry name" value="ABC_DR_subfamily_A"/>
    <property type="match status" value="1"/>
</dbReference>
<dbReference type="InterPro" id="IPR000160">
    <property type="entry name" value="GGDEF_dom"/>
</dbReference>
<keyword evidence="1" id="KW-0547">Nucleotide-binding</keyword>
<dbReference type="Gene3D" id="3.40.50.300">
    <property type="entry name" value="P-loop containing nucleotide triphosphate hydrolases"/>
    <property type="match status" value="1"/>
</dbReference>
<dbReference type="AlphaFoldDB" id="A0A511W665"/>
<evidence type="ECO:0000313" key="5">
    <source>
        <dbReference type="EMBL" id="GEN46575.1"/>
    </source>
</evidence>
<dbReference type="Pfam" id="PF00005">
    <property type="entry name" value="ABC_tran"/>
    <property type="match status" value="1"/>
</dbReference>
<name>A0A511W665_9BACI</name>
<evidence type="ECO:0000256" key="1">
    <source>
        <dbReference type="ARBA" id="ARBA00022741"/>
    </source>
</evidence>
<gene>
    <name evidence="5" type="ORF">AHA02nite_23510</name>
</gene>
<dbReference type="InterPro" id="IPR003593">
    <property type="entry name" value="AAA+_ATPase"/>
</dbReference>
<feature type="domain" description="ABC transporter" evidence="4">
    <location>
        <begin position="2"/>
        <end position="227"/>
    </location>
</feature>
<dbReference type="Proteomes" id="UP000321440">
    <property type="component" value="Unassembled WGS sequence"/>
</dbReference>
<evidence type="ECO:0000313" key="6">
    <source>
        <dbReference type="Proteomes" id="UP000321440"/>
    </source>
</evidence>
<evidence type="ECO:0000259" key="3">
    <source>
        <dbReference type="PROSITE" id="PS50887"/>
    </source>
</evidence>
<dbReference type="InterPro" id="IPR027417">
    <property type="entry name" value="P-loop_NTPase"/>
</dbReference>
<dbReference type="RefSeq" id="WP_146817502.1">
    <property type="nucleotide sequence ID" value="NZ_BJYA01000016.1"/>
</dbReference>
<dbReference type="InterPro" id="IPR003439">
    <property type="entry name" value="ABC_transporter-like_ATP-bd"/>
</dbReference>
<dbReference type="SUPFAM" id="SSF52540">
    <property type="entry name" value="P-loop containing nucleoside triphosphate hydrolases"/>
    <property type="match status" value="1"/>
</dbReference>
<dbReference type="PANTHER" id="PTHR43158:SF10">
    <property type="entry name" value="ABC TRANSPORTER ATP-BINDING PROTEIN YTRB"/>
    <property type="match status" value="1"/>
</dbReference>
<dbReference type="PROSITE" id="PS50887">
    <property type="entry name" value="GGDEF"/>
    <property type="match status" value="1"/>
</dbReference>
<evidence type="ECO:0000259" key="4">
    <source>
        <dbReference type="PROSITE" id="PS50893"/>
    </source>
</evidence>
<dbReference type="PROSITE" id="PS50893">
    <property type="entry name" value="ABC_TRANSPORTER_2"/>
    <property type="match status" value="1"/>
</dbReference>
<reference evidence="5 6" key="1">
    <citation type="submission" date="2019-07" db="EMBL/GenBank/DDBJ databases">
        <title>Whole genome shotgun sequence of Alkalibacillus haloalkaliphilus NBRC 103110.</title>
        <authorList>
            <person name="Hosoyama A."/>
            <person name="Uohara A."/>
            <person name="Ohji S."/>
            <person name="Ichikawa N."/>
        </authorList>
    </citation>
    <scope>NUCLEOTIDE SEQUENCE [LARGE SCALE GENOMIC DNA]</scope>
    <source>
        <strain evidence="5 6">NBRC 103110</strain>
    </source>
</reference>
<sequence>MIEVRNVTKTIHKTEVLNDVQFNVRPGTITGVVGRNGAGKTTLLRMISGIIKPDQGDISVEGENVFQQPRVKQDIVFVPDSTDALKTYTVKEIVKFYKVVYPNFDEEYYYSLLDQFKFNKSGKIKKMSKGQKALFSLILAFSTNAKYILLDEPTDGLDVIIKKEILQFIAEQVAHKDVSIIISSHRLDELEKMADHIVVLKDGSVDSEVEMETLKEQYKKVQVAYQGEFPQDVLQNLEVLSQNGRVGVVLLDSDDEDGEAILQNYDPILYEELPLSLEDIFVAKLGGDLYVS</sequence>
<comment type="caution">
    <text evidence="5">The sequence shown here is derived from an EMBL/GenBank/DDBJ whole genome shotgun (WGS) entry which is preliminary data.</text>
</comment>
<protein>
    <submittedName>
        <fullName evidence="5">ABC transporter ATP-binding protein</fullName>
    </submittedName>
</protein>
<dbReference type="GO" id="GO:0016887">
    <property type="term" value="F:ATP hydrolysis activity"/>
    <property type="evidence" value="ECO:0007669"/>
    <property type="project" value="InterPro"/>
</dbReference>
<proteinExistence type="predicted"/>
<dbReference type="SMART" id="SM00382">
    <property type="entry name" value="AAA"/>
    <property type="match status" value="1"/>
</dbReference>
<keyword evidence="2 5" id="KW-0067">ATP-binding</keyword>
<accession>A0A511W665</accession>
<organism evidence="5 6">
    <name type="scientific">Alkalibacillus haloalkaliphilus</name>
    <dbReference type="NCBI Taxonomy" id="94136"/>
    <lineage>
        <taxon>Bacteria</taxon>
        <taxon>Bacillati</taxon>
        <taxon>Bacillota</taxon>
        <taxon>Bacilli</taxon>
        <taxon>Bacillales</taxon>
        <taxon>Bacillaceae</taxon>
        <taxon>Alkalibacillus</taxon>
    </lineage>
</organism>
<dbReference type="EMBL" id="BJYA01000016">
    <property type="protein sequence ID" value="GEN46575.1"/>
    <property type="molecule type" value="Genomic_DNA"/>
</dbReference>
<dbReference type="InterPro" id="IPR017871">
    <property type="entry name" value="ABC_transporter-like_CS"/>
</dbReference>